<dbReference type="InterPro" id="IPR006598">
    <property type="entry name" value="CAP10"/>
</dbReference>
<dbReference type="PANTHER" id="PTHR12203:SF22">
    <property type="entry name" value="CAPSULE ASSOCIATED PROTEIN"/>
    <property type="match status" value="1"/>
</dbReference>
<accession>A0A6A6B4T4</accession>
<organism evidence="3 4">
    <name type="scientific">Aplosporella prunicola CBS 121167</name>
    <dbReference type="NCBI Taxonomy" id="1176127"/>
    <lineage>
        <taxon>Eukaryota</taxon>
        <taxon>Fungi</taxon>
        <taxon>Dikarya</taxon>
        <taxon>Ascomycota</taxon>
        <taxon>Pezizomycotina</taxon>
        <taxon>Dothideomycetes</taxon>
        <taxon>Dothideomycetes incertae sedis</taxon>
        <taxon>Botryosphaeriales</taxon>
        <taxon>Aplosporellaceae</taxon>
        <taxon>Aplosporella</taxon>
    </lineage>
</organism>
<gene>
    <name evidence="3" type="ORF">K452DRAFT_310992</name>
</gene>
<feature type="domain" description="Glycosyl transferase CAP10" evidence="2">
    <location>
        <begin position="290"/>
        <end position="597"/>
    </location>
</feature>
<dbReference type="EMBL" id="ML995494">
    <property type="protein sequence ID" value="KAF2139040.1"/>
    <property type="molecule type" value="Genomic_DNA"/>
</dbReference>
<dbReference type="RefSeq" id="XP_033394753.1">
    <property type="nucleotide sequence ID" value="XM_033543378.1"/>
</dbReference>
<feature type="chain" id="PRO_5025428065" evidence="1">
    <location>
        <begin position="27"/>
        <end position="621"/>
    </location>
</feature>
<keyword evidence="4" id="KW-1185">Reference proteome</keyword>
<keyword evidence="1" id="KW-0732">Signal</keyword>
<dbReference type="SMART" id="SM00672">
    <property type="entry name" value="CAP10"/>
    <property type="match status" value="1"/>
</dbReference>
<reference evidence="3" key="1">
    <citation type="journal article" date="2020" name="Stud. Mycol.">
        <title>101 Dothideomycetes genomes: a test case for predicting lifestyles and emergence of pathogens.</title>
        <authorList>
            <person name="Haridas S."/>
            <person name="Albert R."/>
            <person name="Binder M."/>
            <person name="Bloem J."/>
            <person name="Labutti K."/>
            <person name="Salamov A."/>
            <person name="Andreopoulos B."/>
            <person name="Baker S."/>
            <person name="Barry K."/>
            <person name="Bills G."/>
            <person name="Bluhm B."/>
            <person name="Cannon C."/>
            <person name="Castanera R."/>
            <person name="Culley D."/>
            <person name="Daum C."/>
            <person name="Ezra D."/>
            <person name="Gonzalez J."/>
            <person name="Henrissat B."/>
            <person name="Kuo A."/>
            <person name="Liang C."/>
            <person name="Lipzen A."/>
            <person name="Lutzoni F."/>
            <person name="Magnuson J."/>
            <person name="Mondo S."/>
            <person name="Nolan M."/>
            <person name="Ohm R."/>
            <person name="Pangilinan J."/>
            <person name="Park H.-J."/>
            <person name="Ramirez L."/>
            <person name="Alfaro M."/>
            <person name="Sun H."/>
            <person name="Tritt A."/>
            <person name="Yoshinaga Y."/>
            <person name="Zwiers L.-H."/>
            <person name="Turgeon B."/>
            <person name="Goodwin S."/>
            <person name="Spatafora J."/>
            <person name="Crous P."/>
            <person name="Grigoriev I."/>
        </authorList>
    </citation>
    <scope>NUCLEOTIDE SEQUENCE</scope>
    <source>
        <strain evidence="3">CBS 121167</strain>
    </source>
</reference>
<proteinExistence type="predicted"/>
<evidence type="ECO:0000256" key="1">
    <source>
        <dbReference type="SAM" id="SignalP"/>
    </source>
</evidence>
<dbReference type="OrthoDB" id="541052at2759"/>
<keyword evidence="3" id="KW-0808">Transferase</keyword>
<dbReference type="Pfam" id="PF05686">
    <property type="entry name" value="Glyco_transf_90"/>
    <property type="match status" value="1"/>
</dbReference>
<sequence>MTTRFSHLRFLAAAVILTCATWLLLHQPSPDALLPSEYSLQKPQSPHPIKSLIAQGQAEWKKLLDKETSHIGAAASAYRKRRGRHPPPGFDAWFDFARNRSAVIVEDFFDQIYHDLEPFWGASPAIMRAHMKAMEQVISVRDGTVSIKTDKERVWMDLWGSLTQEIAHLLPDLDMGINVMDESRVMVPWEVVNEHMEKARQTRGSFPNATDVESAYESLPALEQNALVPMDPGFKAGKPYWDFVRAGCPPNTPGRKAAAVTDFSGLPPLPVEASPQSHMGFVSNWTWARDPCGQPELRELHGNFVEPISISTSTRLLPMFSGSKLPMNNDILLPPAMYWTHDPFYSGGDEQGPPWDQKSDSLIWRGDASGGRNRESNWRRFHRHRLLSMLNGSTVAAAETPDSISSNDDDAATAPQNFALPVPSAYPQAQRLATGTLGPWLSSFADARFISLICFPTIPSVHCNYTEPYFAPAASVPMQQQYQAKYLPDVDGNSFSGRYRSFLRSTSVPLKATIYSEWHDSRLVPWAHFVPLHNSFVDVYGVLEFFVGAQVGRGRDDLAKRIADDGREWADKVLRHDDMLIYVYRLLLEWARVMDERRDALGWVRDLVEAENLAAQLGHLH</sequence>
<evidence type="ECO:0000259" key="2">
    <source>
        <dbReference type="SMART" id="SM00672"/>
    </source>
</evidence>
<dbReference type="InterPro" id="IPR051091">
    <property type="entry name" value="O-Glucosyltr/Glycosyltrsf_90"/>
</dbReference>
<feature type="signal peptide" evidence="1">
    <location>
        <begin position="1"/>
        <end position="26"/>
    </location>
</feature>
<evidence type="ECO:0000313" key="4">
    <source>
        <dbReference type="Proteomes" id="UP000799438"/>
    </source>
</evidence>
<evidence type="ECO:0000313" key="3">
    <source>
        <dbReference type="EMBL" id="KAF2139040.1"/>
    </source>
</evidence>
<dbReference type="GeneID" id="54300875"/>
<dbReference type="GO" id="GO:0016740">
    <property type="term" value="F:transferase activity"/>
    <property type="evidence" value="ECO:0007669"/>
    <property type="project" value="UniProtKB-KW"/>
</dbReference>
<dbReference type="Proteomes" id="UP000799438">
    <property type="component" value="Unassembled WGS sequence"/>
</dbReference>
<protein>
    <submittedName>
        <fullName evidence="3">Glycosyltransferase family 90 protein</fullName>
    </submittedName>
</protein>
<name>A0A6A6B4T4_9PEZI</name>
<dbReference type="AlphaFoldDB" id="A0A6A6B4T4"/>
<dbReference type="PANTHER" id="PTHR12203">
    <property type="entry name" value="KDEL LYS-ASP-GLU-LEU CONTAINING - RELATED"/>
    <property type="match status" value="1"/>
</dbReference>